<keyword evidence="1" id="KW-0812">Transmembrane</keyword>
<dbReference type="Proteomes" id="UP000296352">
    <property type="component" value="Chromosome"/>
</dbReference>
<keyword evidence="1" id="KW-1133">Transmembrane helix</keyword>
<protein>
    <recommendedName>
        <fullName evidence="2">DUF4126 domain-containing protein</fullName>
    </recommendedName>
</protein>
<organism evidence="3 4">
    <name type="scientific">Corynebacterium endometrii</name>
    <dbReference type="NCBI Taxonomy" id="2488819"/>
    <lineage>
        <taxon>Bacteria</taxon>
        <taxon>Bacillati</taxon>
        <taxon>Actinomycetota</taxon>
        <taxon>Actinomycetes</taxon>
        <taxon>Mycobacteriales</taxon>
        <taxon>Corynebacteriaceae</taxon>
        <taxon>Corynebacterium</taxon>
    </lineage>
</organism>
<reference evidence="3 4" key="1">
    <citation type="submission" date="2019-04" db="EMBL/GenBank/DDBJ databases">
        <title>Corynebacterium endometrii sp. nov., isolated from the uterus of a cow with endometritis.</title>
        <authorList>
            <person name="Ballas P."/>
            <person name="Ruckert C."/>
            <person name="Wagener K."/>
            <person name="Drillich M."/>
            <person name="Kaempfer P."/>
            <person name="Busse H.-J."/>
            <person name="Ehling-Schulz M."/>
        </authorList>
    </citation>
    <scope>NUCLEOTIDE SEQUENCE [LARGE SCALE GENOMIC DNA]</scope>
    <source>
        <strain evidence="3 4">LMM-1653</strain>
    </source>
</reference>
<evidence type="ECO:0000313" key="4">
    <source>
        <dbReference type="Proteomes" id="UP000296352"/>
    </source>
</evidence>
<dbReference type="Pfam" id="PF13548">
    <property type="entry name" value="DUF4126"/>
    <property type="match status" value="1"/>
</dbReference>
<feature type="transmembrane region" description="Helical" evidence="1">
    <location>
        <begin position="7"/>
        <end position="27"/>
    </location>
</feature>
<dbReference type="OrthoDB" id="181455at2"/>
<feature type="transmembrane region" description="Helical" evidence="1">
    <location>
        <begin position="108"/>
        <end position="125"/>
    </location>
</feature>
<accession>A0A4P7QJW3</accession>
<evidence type="ECO:0000259" key="2">
    <source>
        <dbReference type="Pfam" id="PF13548"/>
    </source>
</evidence>
<keyword evidence="1" id="KW-0472">Membrane</keyword>
<keyword evidence="4" id="KW-1185">Reference proteome</keyword>
<sequence length="197" mass="20548">MEFSSALGLASSAGLNAYIPLLAYGLLARYTDFVNLPDGWAWLADPILLVILGVLLAVEIVADKIPAVDSVNDAIQTLVRPTSGGLMFASAFGVETVGDSSIFAEPKTWGLLAVGFIIALAMHLLKAGSRPIINTSTVGVGAPVASTAEDIVAASLTGAAIFAPVLVVLLLIAVVAPGVWFYTRLRNVRPSPERYAQ</sequence>
<proteinExistence type="predicted"/>
<dbReference type="InterPro" id="IPR025196">
    <property type="entry name" value="DUF4126"/>
</dbReference>
<feature type="domain" description="DUF4126" evidence="2">
    <location>
        <begin position="5"/>
        <end position="183"/>
    </location>
</feature>
<dbReference type="EMBL" id="CP039247">
    <property type="protein sequence ID" value="QCB29366.1"/>
    <property type="molecule type" value="Genomic_DNA"/>
</dbReference>
<name>A0A4P7QJW3_9CORY</name>
<gene>
    <name evidence="3" type="ORF">CENDO_10565</name>
</gene>
<feature type="transmembrane region" description="Helical" evidence="1">
    <location>
        <begin position="39"/>
        <end position="58"/>
    </location>
</feature>
<evidence type="ECO:0000256" key="1">
    <source>
        <dbReference type="SAM" id="Phobius"/>
    </source>
</evidence>
<dbReference type="KEGG" id="cee:CENDO_10565"/>
<feature type="transmembrane region" description="Helical" evidence="1">
    <location>
        <begin position="159"/>
        <end position="182"/>
    </location>
</feature>
<evidence type="ECO:0000313" key="3">
    <source>
        <dbReference type="EMBL" id="QCB29366.1"/>
    </source>
</evidence>
<dbReference type="RefSeq" id="WP_136141957.1">
    <property type="nucleotide sequence ID" value="NZ_CP039247.1"/>
</dbReference>
<dbReference type="AlphaFoldDB" id="A0A4P7QJW3"/>